<dbReference type="InterPro" id="IPR056953">
    <property type="entry name" value="CUT_N"/>
</dbReference>
<gene>
    <name evidence="3" type="primary">LOC106750321</name>
</gene>
<dbReference type="KEGG" id="dqu:106750321"/>
<evidence type="ECO:0000313" key="2">
    <source>
        <dbReference type="Proteomes" id="UP000515204"/>
    </source>
</evidence>
<dbReference type="AlphaFoldDB" id="A0A6P3Y7Q8"/>
<evidence type="ECO:0000313" key="3">
    <source>
        <dbReference type="RefSeq" id="XP_014486067.1"/>
    </source>
</evidence>
<dbReference type="InterPro" id="IPR001507">
    <property type="entry name" value="ZP_dom"/>
</dbReference>
<dbReference type="PANTHER" id="PTHR46560">
    <property type="entry name" value="CYPHER, ISOFORM B"/>
    <property type="match status" value="1"/>
</dbReference>
<proteinExistence type="predicted"/>
<protein>
    <submittedName>
        <fullName evidence="3">Uncharacterized protein LOC106750321 isoform X1</fullName>
    </submittedName>
</protein>
<name>A0A6P3Y7Q8_DINQU</name>
<reference evidence="3" key="1">
    <citation type="submission" date="2025-08" db="UniProtKB">
        <authorList>
            <consortium name="RefSeq"/>
        </authorList>
    </citation>
    <scope>IDENTIFICATION</scope>
</reference>
<dbReference type="PROSITE" id="PS51034">
    <property type="entry name" value="ZP_2"/>
    <property type="match status" value="1"/>
</dbReference>
<dbReference type="Pfam" id="PF25057">
    <property type="entry name" value="CUT_N"/>
    <property type="match status" value="1"/>
</dbReference>
<feature type="domain" description="ZP" evidence="1">
    <location>
        <begin position="143"/>
        <end position="324"/>
    </location>
</feature>
<dbReference type="GeneID" id="106750321"/>
<evidence type="ECO:0000259" key="1">
    <source>
        <dbReference type="PROSITE" id="PS51034"/>
    </source>
</evidence>
<dbReference type="RefSeq" id="XP_014486067.1">
    <property type="nucleotide sequence ID" value="XM_014630581.1"/>
</dbReference>
<dbReference type="PANTHER" id="PTHR46560:SF7">
    <property type="entry name" value="RE59626P"/>
    <property type="match status" value="1"/>
</dbReference>
<keyword evidence="2" id="KW-1185">Reference proteome</keyword>
<organism evidence="2 3">
    <name type="scientific">Dinoponera quadriceps</name>
    <name type="common">South American ant</name>
    <dbReference type="NCBI Taxonomy" id="609295"/>
    <lineage>
        <taxon>Eukaryota</taxon>
        <taxon>Metazoa</taxon>
        <taxon>Ecdysozoa</taxon>
        <taxon>Arthropoda</taxon>
        <taxon>Hexapoda</taxon>
        <taxon>Insecta</taxon>
        <taxon>Pterygota</taxon>
        <taxon>Neoptera</taxon>
        <taxon>Endopterygota</taxon>
        <taxon>Hymenoptera</taxon>
        <taxon>Apocrita</taxon>
        <taxon>Aculeata</taxon>
        <taxon>Formicoidea</taxon>
        <taxon>Formicidae</taxon>
        <taxon>Ponerinae</taxon>
        <taxon>Ponerini</taxon>
        <taxon>Dinoponera</taxon>
    </lineage>
</organism>
<dbReference type="OrthoDB" id="10043417at2759"/>
<accession>A0A6P3Y7Q8</accession>
<dbReference type="Proteomes" id="UP000515204">
    <property type="component" value="Unplaced"/>
</dbReference>
<sequence>MTKTVSPTILQRRENIHRITTINDPQRRSMNHAMTCGREKRNKKRRFSVTCCSMVKVYLISTRRGNSGNGGKHTTRPLGELEFTVSSRSFVHSPSTFIMRAILLLVFLASAKLNGCNTEETWEQDRSEDTGASTEGYDRVGLRCGADKMTVELRTTEDFSGVIYTQGSFHSREPSCFLDPVRGRSFTMNIPLNKCDTEKEGEKYSNVVVVQHDDDLVTPGDAAFTLECDFSKPRDRTVTADLNGSKRRPTRSSIALIDADPERDRNKRAAYVESYSDQVVFVPDVAIRKARDANVRQLIKRQSKLREQHGSSTFRCPGSIIGPG</sequence>